<feature type="signal peptide" evidence="1">
    <location>
        <begin position="1"/>
        <end position="29"/>
    </location>
</feature>
<accession>A0AA85G8X9</accession>
<dbReference type="Proteomes" id="UP000050792">
    <property type="component" value="Unassembled WGS sequence"/>
</dbReference>
<reference evidence="2" key="1">
    <citation type="submission" date="2022-06" db="EMBL/GenBank/DDBJ databases">
        <authorList>
            <person name="Berger JAMES D."/>
            <person name="Berger JAMES D."/>
        </authorList>
    </citation>
    <scope>NUCLEOTIDE SEQUENCE [LARGE SCALE GENOMIC DNA]</scope>
</reference>
<sequence>MKHTMVNMISMFTLMVLFAIQLQSMKINAESTDDMNFEKKAYHFFRLKKSDQCLSIPYSIKQMILREPSILCPEDRGFLGL</sequence>
<reference evidence="3" key="2">
    <citation type="submission" date="2023-11" db="UniProtKB">
        <authorList>
            <consortium name="WormBaseParasite"/>
        </authorList>
    </citation>
    <scope>IDENTIFICATION</scope>
</reference>
<dbReference type="WBParaSite" id="SRDH1_84070.1">
    <property type="protein sequence ID" value="SRDH1_84070.1"/>
    <property type="gene ID" value="SRDH1_84070"/>
</dbReference>
<organism evidence="2 3">
    <name type="scientific">Schistosoma rodhaini</name>
    <dbReference type="NCBI Taxonomy" id="6188"/>
    <lineage>
        <taxon>Eukaryota</taxon>
        <taxon>Metazoa</taxon>
        <taxon>Spiralia</taxon>
        <taxon>Lophotrochozoa</taxon>
        <taxon>Platyhelminthes</taxon>
        <taxon>Trematoda</taxon>
        <taxon>Digenea</taxon>
        <taxon>Strigeidida</taxon>
        <taxon>Schistosomatoidea</taxon>
        <taxon>Schistosomatidae</taxon>
        <taxon>Schistosoma</taxon>
    </lineage>
</organism>
<evidence type="ECO:0000313" key="3">
    <source>
        <dbReference type="WBParaSite" id="SRDH1_84070.1"/>
    </source>
</evidence>
<name>A0AA85G8X9_9TREM</name>
<proteinExistence type="predicted"/>
<dbReference type="AlphaFoldDB" id="A0AA85G8X9"/>
<keyword evidence="1" id="KW-0732">Signal</keyword>
<feature type="chain" id="PRO_5041727387" evidence="1">
    <location>
        <begin position="30"/>
        <end position="81"/>
    </location>
</feature>
<keyword evidence="2" id="KW-1185">Reference proteome</keyword>
<protein>
    <submittedName>
        <fullName evidence="3">Uncharacterized protein</fullName>
    </submittedName>
</protein>
<evidence type="ECO:0000313" key="2">
    <source>
        <dbReference type="Proteomes" id="UP000050792"/>
    </source>
</evidence>
<evidence type="ECO:0000256" key="1">
    <source>
        <dbReference type="SAM" id="SignalP"/>
    </source>
</evidence>